<sequence>MTELRNTSSETVSPIEPSFHTVGMIRTFSLMRGNIEQPIETPSKRDCAGFPCMYTHLSAKAGRASLYRKLARLIDDCISDLNCNPGRRKRSITSALELLTVSQQS</sequence>
<gene>
    <name evidence="1" type="ORF">MGAL_10B003184</name>
</gene>
<keyword evidence="2" id="KW-1185">Reference proteome</keyword>
<dbReference type="AlphaFoldDB" id="A0A8B6H0B8"/>
<dbReference type="EMBL" id="UYJE01009269">
    <property type="protein sequence ID" value="VDI71784.1"/>
    <property type="molecule type" value="Genomic_DNA"/>
</dbReference>
<accession>A0A8B6H0B8</accession>
<proteinExistence type="predicted"/>
<reference evidence="1" key="1">
    <citation type="submission" date="2018-11" db="EMBL/GenBank/DDBJ databases">
        <authorList>
            <person name="Alioto T."/>
            <person name="Alioto T."/>
        </authorList>
    </citation>
    <scope>NUCLEOTIDE SEQUENCE</scope>
</reference>
<comment type="caution">
    <text evidence="1">The sequence shown here is derived from an EMBL/GenBank/DDBJ whole genome shotgun (WGS) entry which is preliminary data.</text>
</comment>
<protein>
    <submittedName>
        <fullName evidence="1">Uncharacterized protein</fullName>
    </submittedName>
</protein>
<organism evidence="1 2">
    <name type="scientific">Mytilus galloprovincialis</name>
    <name type="common">Mediterranean mussel</name>
    <dbReference type="NCBI Taxonomy" id="29158"/>
    <lineage>
        <taxon>Eukaryota</taxon>
        <taxon>Metazoa</taxon>
        <taxon>Spiralia</taxon>
        <taxon>Lophotrochozoa</taxon>
        <taxon>Mollusca</taxon>
        <taxon>Bivalvia</taxon>
        <taxon>Autobranchia</taxon>
        <taxon>Pteriomorphia</taxon>
        <taxon>Mytilida</taxon>
        <taxon>Mytiloidea</taxon>
        <taxon>Mytilidae</taxon>
        <taxon>Mytilinae</taxon>
        <taxon>Mytilus</taxon>
    </lineage>
</organism>
<dbReference type="OrthoDB" id="6151425at2759"/>
<evidence type="ECO:0000313" key="2">
    <source>
        <dbReference type="Proteomes" id="UP000596742"/>
    </source>
</evidence>
<name>A0A8B6H0B8_MYTGA</name>
<evidence type="ECO:0000313" key="1">
    <source>
        <dbReference type="EMBL" id="VDI71784.1"/>
    </source>
</evidence>
<dbReference type="Proteomes" id="UP000596742">
    <property type="component" value="Unassembled WGS sequence"/>
</dbReference>